<protein>
    <recommendedName>
        <fullName evidence="6">DinB family protein</fullName>
    </recommendedName>
</protein>
<feature type="binding site" evidence="3">
    <location>
        <position position="131"/>
    </location>
    <ligand>
        <name>a divalent metal cation</name>
        <dbReference type="ChEBI" id="CHEBI:60240"/>
    </ligand>
</feature>
<evidence type="ECO:0008006" key="6">
    <source>
        <dbReference type="Google" id="ProtNLM"/>
    </source>
</evidence>
<dbReference type="STRING" id="717605.Theco_1597"/>
<feature type="binding site" evidence="3">
    <location>
        <position position="45"/>
    </location>
    <ligand>
        <name>a divalent metal cation</name>
        <dbReference type="ChEBI" id="CHEBI:60240"/>
    </ligand>
</feature>
<dbReference type="PANTHER" id="PTHR37302:SF3">
    <property type="entry name" value="DAMAGE-INDUCIBLE PROTEIN DINB"/>
    <property type="match status" value="1"/>
</dbReference>
<evidence type="ECO:0000313" key="5">
    <source>
        <dbReference type="Proteomes" id="UP000010795"/>
    </source>
</evidence>
<keyword evidence="2 3" id="KW-0479">Metal-binding</keyword>
<dbReference type="RefSeq" id="WP_015254487.1">
    <property type="nucleotide sequence ID" value="NC_019897.1"/>
</dbReference>
<dbReference type="Pfam" id="PF05163">
    <property type="entry name" value="DinB"/>
    <property type="match status" value="1"/>
</dbReference>
<accession>L0EF05</accession>
<dbReference type="HOGENOM" id="CLU_142841_0_0_9"/>
<dbReference type="OrthoDB" id="25666at2"/>
<dbReference type="eggNOG" id="COG2318">
    <property type="taxonomic scope" value="Bacteria"/>
</dbReference>
<keyword evidence="5" id="KW-1185">Reference proteome</keyword>
<dbReference type="Proteomes" id="UP000010795">
    <property type="component" value="Chromosome"/>
</dbReference>
<dbReference type="EMBL" id="CP003255">
    <property type="protein sequence ID" value="AGA57735.1"/>
    <property type="molecule type" value="Genomic_DNA"/>
</dbReference>
<dbReference type="InterPro" id="IPR034660">
    <property type="entry name" value="DinB/YfiT-like"/>
</dbReference>
<dbReference type="KEGG" id="tco:Theco_1597"/>
<feature type="binding site" evidence="3">
    <location>
        <position position="127"/>
    </location>
    <ligand>
        <name>a divalent metal cation</name>
        <dbReference type="ChEBI" id="CHEBI:60240"/>
    </ligand>
</feature>
<organism evidence="4 5">
    <name type="scientific">Thermobacillus composti (strain DSM 18247 / JCM 13945 / KWC4)</name>
    <dbReference type="NCBI Taxonomy" id="717605"/>
    <lineage>
        <taxon>Bacteria</taxon>
        <taxon>Bacillati</taxon>
        <taxon>Bacillota</taxon>
        <taxon>Bacilli</taxon>
        <taxon>Bacillales</taxon>
        <taxon>Paenibacillaceae</taxon>
        <taxon>Thermobacillus</taxon>
    </lineage>
</organism>
<evidence type="ECO:0000313" key="4">
    <source>
        <dbReference type="EMBL" id="AGA57735.1"/>
    </source>
</evidence>
<evidence type="ECO:0000256" key="1">
    <source>
        <dbReference type="ARBA" id="ARBA00008635"/>
    </source>
</evidence>
<reference evidence="5" key="1">
    <citation type="submission" date="2012-01" db="EMBL/GenBank/DDBJ databases">
        <title>Complete sequence of chromosome of Thermobacillus composti KWC4.</title>
        <authorList>
            <person name="Lucas S."/>
            <person name="Han J."/>
            <person name="Lapidus A."/>
            <person name="Cheng J.-F."/>
            <person name="Goodwin L."/>
            <person name="Pitluck S."/>
            <person name="Peters L."/>
            <person name="Ovchinnikova G."/>
            <person name="Teshima H."/>
            <person name="Detter J.C."/>
            <person name="Han C."/>
            <person name="Tapia R."/>
            <person name="Land M."/>
            <person name="Hauser L."/>
            <person name="Kyrpides N."/>
            <person name="Ivanova N."/>
            <person name="Pagani I."/>
            <person name="Anderson I."/>
            <person name="Woyke T."/>
        </authorList>
    </citation>
    <scope>NUCLEOTIDE SEQUENCE [LARGE SCALE GENOMIC DNA]</scope>
    <source>
        <strain evidence="5">DSM 18247 / JCM 13945 / KWC4</strain>
    </source>
</reference>
<dbReference type="Gene3D" id="1.20.120.450">
    <property type="entry name" value="dinb family like domain"/>
    <property type="match status" value="1"/>
</dbReference>
<evidence type="ECO:0000256" key="2">
    <source>
        <dbReference type="ARBA" id="ARBA00022723"/>
    </source>
</evidence>
<comment type="similarity">
    <text evidence="1">Belongs to the DinB family.</text>
</comment>
<dbReference type="AlphaFoldDB" id="L0EF05"/>
<dbReference type="GO" id="GO:0046872">
    <property type="term" value="F:metal ion binding"/>
    <property type="evidence" value="ECO:0007669"/>
    <property type="project" value="UniProtKB-KW"/>
</dbReference>
<dbReference type="SUPFAM" id="SSF109854">
    <property type="entry name" value="DinB/YfiT-like putative metalloenzymes"/>
    <property type="match status" value="1"/>
</dbReference>
<dbReference type="InterPro" id="IPR007837">
    <property type="entry name" value="DinB"/>
</dbReference>
<proteinExistence type="inferred from homology"/>
<dbReference type="PANTHER" id="PTHR37302">
    <property type="entry name" value="SLR1116 PROTEIN"/>
    <property type="match status" value="1"/>
</dbReference>
<evidence type="ECO:0000256" key="3">
    <source>
        <dbReference type="PIRSR" id="PIRSR607837-1"/>
    </source>
</evidence>
<name>L0EF05_THECK</name>
<sequence>MMIELFRLNWKMRDEWFRWCLDVPQVELDAPRLDGEGSILRTLFHIIDVEQYWIRRFAYGTEHRYEYAEYADLDALHALSRRLRPFVEETVRSWTPVRDREIRVVQHEDGTASELVFGDILRWLVQHEAYHAGQLTVWSRELGFDPVPLACAWPAGDSMDAEGAG</sequence>
<gene>
    <name evidence="4" type="ordered locus">Theco_1597</name>
</gene>